<evidence type="ECO:0000256" key="7">
    <source>
        <dbReference type="ARBA" id="ARBA00026165"/>
    </source>
</evidence>
<comment type="subunit">
    <text evidence="6">Interacts with UQCRFS1.</text>
</comment>
<accession>A0A484B2V5</accession>
<comment type="caution">
    <text evidence="10">The sequence shown here is derived from an EMBL/GenBank/DDBJ whole genome shotgun (WGS) entry which is preliminary data.</text>
</comment>
<dbReference type="PANTHER" id="PTHR46749">
    <property type="entry name" value="COMPLEX III ASSEMBLY FACTOR LYRM7"/>
    <property type="match status" value="1"/>
</dbReference>
<dbReference type="EMBL" id="LSRL02000266">
    <property type="protein sequence ID" value="TDG42151.1"/>
    <property type="molecule type" value="Genomic_DNA"/>
</dbReference>
<protein>
    <recommendedName>
        <fullName evidence="7">Complex III assembly factor LYRM7</fullName>
    </recommendedName>
    <alternativeName>
        <fullName evidence="8">LYR motif-containing protein 7</fullName>
    </alternativeName>
</protein>
<dbReference type="OrthoDB" id="529194at2759"/>
<dbReference type="AlphaFoldDB" id="A0A484B2V5"/>
<organism evidence="10 11">
    <name type="scientific">Drosophila navojoa</name>
    <name type="common">Fruit fly</name>
    <dbReference type="NCBI Taxonomy" id="7232"/>
    <lineage>
        <taxon>Eukaryota</taxon>
        <taxon>Metazoa</taxon>
        <taxon>Ecdysozoa</taxon>
        <taxon>Arthropoda</taxon>
        <taxon>Hexapoda</taxon>
        <taxon>Insecta</taxon>
        <taxon>Pterygota</taxon>
        <taxon>Neoptera</taxon>
        <taxon>Endopterygota</taxon>
        <taxon>Diptera</taxon>
        <taxon>Brachycera</taxon>
        <taxon>Muscomorpha</taxon>
        <taxon>Ephydroidea</taxon>
        <taxon>Drosophilidae</taxon>
        <taxon>Drosophila</taxon>
    </lineage>
</organism>
<gene>
    <name evidence="10" type="ORF">AWZ03_011439</name>
</gene>
<evidence type="ECO:0000256" key="1">
    <source>
        <dbReference type="ARBA" id="ARBA00004305"/>
    </source>
</evidence>
<dbReference type="CDD" id="cd20267">
    <property type="entry name" value="Complex1_LYR_LYRM7"/>
    <property type="match status" value="1"/>
</dbReference>
<evidence type="ECO:0000259" key="9">
    <source>
        <dbReference type="Pfam" id="PF05347"/>
    </source>
</evidence>
<comment type="subcellular location">
    <subcellularLocation>
        <location evidence="1">Mitochondrion matrix</location>
    </subcellularLocation>
</comment>
<keyword evidence="11" id="KW-1185">Reference proteome</keyword>
<comment type="function">
    <text evidence="5">Assembly factor required for Rieske Fe-S protein UQCRFS1 incorporation into the cytochrome b-c1 (CIII) complex. Functions as a chaperone, binding to this subunit within the mitochondrial matrix and stabilizing it prior to its translocation and insertion into the late CIII dimeric intermediate within the mitochondrial inner membrane.</text>
</comment>
<dbReference type="PANTHER" id="PTHR46749:SF1">
    <property type="entry name" value="COMPLEX III ASSEMBLY FACTOR LYRM7"/>
    <property type="match status" value="1"/>
</dbReference>
<keyword evidence="3" id="KW-0496">Mitochondrion</keyword>
<evidence type="ECO:0000313" key="11">
    <source>
        <dbReference type="Proteomes" id="UP000295192"/>
    </source>
</evidence>
<dbReference type="InterPro" id="IPR050435">
    <property type="entry name" value="MZM1/LYRM7"/>
</dbReference>
<sequence length="138" mass="15830">MSQPLKRQVLNAFKKLHRTRQYVFHGDDRALVAGRNKINESFQQNRNETNEEEIKKMIKLAEEVDYELRTNVIQAKQKEDNVFELRITPETTRLDNMPFNPDAVIEAPRRRRGDKSTGCCGGGAAMAALQAEVDARNK</sequence>
<dbReference type="GO" id="GO:0044183">
    <property type="term" value="F:protein folding chaperone"/>
    <property type="evidence" value="ECO:0007669"/>
    <property type="project" value="TreeGrafter"/>
</dbReference>
<dbReference type="STRING" id="7232.A0A484B2V5"/>
<proteinExistence type="inferred from homology"/>
<dbReference type="InterPro" id="IPR045298">
    <property type="entry name" value="Complex1_LYR_LYRM7"/>
</dbReference>
<evidence type="ECO:0000256" key="5">
    <source>
        <dbReference type="ARBA" id="ARBA00025430"/>
    </source>
</evidence>
<dbReference type="Pfam" id="PF05347">
    <property type="entry name" value="Complex1_LYR"/>
    <property type="match status" value="1"/>
</dbReference>
<reference evidence="10 11" key="1">
    <citation type="journal article" date="2019" name="J. Hered.">
        <title>An Improved Genome Assembly for Drosophila navojoa, the Basal Species in the mojavensis Cluster.</title>
        <authorList>
            <person name="Vanderlinde T."/>
            <person name="Dupim E.G."/>
            <person name="Nazario-Yepiz N.O."/>
            <person name="Carvalho A.B."/>
        </authorList>
    </citation>
    <scope>NUCLEOTIDE SEQUENCE [LARGE SCALE GENOMIC DNA]</scope>
    <source>
        <strain evidence="10">Navoj_Jal97</strain>
        <tissue evidence="10">Whole organism</tissue>
    </source>
</reference>
<dbReference type="Proteomes" id="UP000295192">
    <property type="component" value="Unassembled WGS sequence"/>
</dbReference>
<evidence type="ECO:0000313" key="10">
    <source>
        <dbReference type="EMBL" id="TDG42151.1"/>
    </source>
</evidence>
<dbReference type="OMA" id="TRQYVFH"/>
<evidence type="ECO:0000256" key="3">
    <source>
        <dbReference type="ARBA" id="ARBA00023128"/>
    </source>
</evidence>
<keyword evidence="4" id="KW-0143">Chaperone</keyword>
<dbReference type="InterPro" id="IPR008011">
    <property type="entry name" value="Complex1_LYR_dom"/>
</dbReference>
<comment type="similarity">
    <text evidence="2">Belongs to the complex I LYR family.</text>
</comment>
<evidence type="ECO:0000256" key="4">
    <source>
        <dbReference type="ARBA" id="ARBA00023186"/>
    </source>
</evidence>
<evidence type="ECO:0000256" key="8">
    <source>
        <dbReference type="ARBA" id="ARBA00031830"/>
    </source>
</evidence>
<feature type="domain" description="Complex 1 LYR protein" evidence="9">
    <location>
        <begin position="7"/>
        <end position="63"/>
    </location>
</feature>
<dbReference type="GO" id="GO:0034551">
    <property type="term" value="P:mitochondrial respiratory chain complex III assembly"/>
    <property type="evidence" value="ECO:0007669"/>
    <property type="project" value="InterPro"/>
</dbReference>
<evidence type="ECO:0000256" key="6">
    <source>
        <dbReference type="ARBA" id="ARBA00025809"/>
    </source>
</evidence>
<dbReference type="GO" id="GO:0005759">
    <property type="term" value="C:mitochondrial matrix"/>
    <property type="evidence" value="ECO:0007669"/>
    <property type="project" value="UniProtKB-SubCell"/>
</dbReference>
<evidence type="ECO:0000256" key="2">
    <source>
        <dbReference type="ARBA" id="ARBA00009508"/>
    </source>
</evidence>
<name>A0A484B2V5_DRONA</name>